<evidence type="ECO:0000256" key="5">
    <source>
        <dbReference type="ARBA" id="ARBA00022505"/>
    </source>
</evidence>
<dbReference type="PROSITE" id="PS00197">
    <property type="entry name" value="2FE2S_FER_1"/>
    <property type="match status" value="1"/>
</dbReference>
<evidence type="ECO:0000313" key="22">
    <source>
        <dbReference type="Proteomes" id="UP000075903"/>
    </source>
</evidence>
<dbReference type="FunFam" id="3.30.365.10:FF:000009">
    <property type="entry name" value="Aldehyde oxidase"/>
    <property type="match status" value="1"/>
</dbReference>
<dbReference type="FunFam" id="3.90.1170.50:FF:000003">
    <property type="entry name" value="Aldehyde oxidase"/>
    <property type="match status" value="1"/>
</dbReference>
<comment type="subunit">
    <text evidence="4">Homodimer.</text>
</comment>
<dbReference type="InterPro" id="IPR036683">
    <property type="entry name" value="CO_DH_flav_C_dom_sf"/>
</dbReference>
<dbReference type="SUPFAM" id="SSF56003">
    <property type="entry name" value="Molybdenum cofactor-binding domain"/>
    <property type="match status" value="1"/>
</dbReference>
<dbReference type="GO" id="GO:0005506">
    <property type="term" value="F:iron ion binding"/>
    <property type="evidence" value="ECO:0007669"/>
    <property type="project" value="InterPro"/>
</dbReference>
<dbReference type="GO" id="GO:0051537">
    <property type="term" value="F:2 iron, 2 sulfur cluster binding"/>
    <property type="evidence" value="ECO:0007669"/>
    <property type="project" value="UniProtKB-KW"/>
</dbReference>
<evidence type="ECO:0000256" key="15">
    <source>
        <dbReference type="ARBA" id="ARBA00034078"/>
    </source>
</evidence>
<dbReference type="EnsemblMetazoa" id="AMEM008244-RA">
    <property type="protein sequence ID" value="AMEM008244-PA"/>
    <property type="gene ID" value="AMEM008244"/>
</dbReference>
<evidence type="ECO:0000256" key="13">
    <source>
        <dbReference type="ARBA" id="ARBA00023027"/>
    </source>
</evidence>
<dbReference type="Pfam" id="PF01315">
    <property type="entry name" value="Ald_Xan_dh_C"/>
    <property type="match status" value="1"/>
</dbReference>
<dbReference type="SUPFAM" id="SSF47741">
    <property type="entry name" value="CO dehydrogenase ISP C-domain like"/>
    <property type="match status" value="1"/>
</dbReference>
<dbReference type="InterPro" id="IPR005107">
    <property type="entry name" value="CO_DH_flav_C"/>
</dbReference>
<dbReference type="SUPFAM" id="SSF54292">
    <property type="entry name" value="2Fe-2S ferredoxin-like"/>
    <property type="match status" value="1"/>
</dbReference>
<feature type="binding site" evidence="18">
    <location>
        <position position="160"/>
    </location>
    <ligand>
        <name>[2Fe-2S] cluster</name>
        <dbReference type="ChEBI" id="CHEBI:190135"/>
        <label>2</label>
    </ligand>
</feature>
<dbReference type="InterPro" id="IPR002346">
    <property type="entry name" value="Mopterin_DH_FAD-bd"/>
</dbReference>
<comment type="cofactor">
    <cofactor evidence="1 17">
        <name>FAD</name>
        <dbReference type="ChEBI" id="CHEBI:57692"/>
    </cofactor>
</comment>
<dbReference type="InterPro" id="IPR006058">
    <property type="entry name" value="2Fe2S_fd_BS"/>
</dbReference>
<comment type="similarity">
    <text evidence="3">Belongs to the xanthine dehydrogenase family.</text>
</comment>
<evidence type="ECO:0000256" key="7">
    <source>
        <dbReference type="ARBA" id="ARBA00022714"/>
    </source>
</evidence>
<evidence type="ECO:0000256" key="11">
    <source>
        <dbReference type="ARBA" id="ARBA00023004"/>
    </source>
</evidence>
<dbReference type="Gene3D" id="3.30.365.10">
    <property type="entry name" value="Aldehyde oxidase/xanthine dehydrogenase, molybdopterin binding domain"/>
    <property type="match status" value="4"/>
</dbReference>
<keyword evidence="14" id="KW-0576">Peroxisome</keyword>
<comment type="subcellular location">
    <subcellularLocation>
        <location evidence="2">Peroxisome</location>
    </subcellularLocation>
</comment>
<accession>A0A182V3I2</accession>
<keyword evidence="9 17" id="KW-0274">FAD</keyword>
<dbReference type="PROSITE" id="PS51085">
    <property type="entry name" value="2FE2S_FER_2"/>
    <property type="match status" value="1"/>
</dbReference>
<dbReference type="InterPro" id="IPR036856">
    <property type="entry name" value="Ald_Oxase/Xan_DH_a/b_sf"/>
</dbReference>
<proteinExistence type="inferred from homology"/>
<dbReference type="InterPro" id="IPR037165">
    <property type="entry name" value="AldOxase/xan_DH_Mopterin-bd_sf"/>
</dbReference>
<dbReference type="GO" id="GO:0016491">
    <property type="term" value="F:oxidoreductase activity"/>
    <property type="evidence" value="ECO:0007669"/>
    <property type="project" value="UniProtKB-KW"/>
</dbReference>
<comment type="cofactor">
    <cofactor evidence="18">
        <name>Mo-molybdopterin</name>
        <dbReference type="ChEBI" id="CHEBI:71302"/>
    </cofactor>
    <text evidence="18">Binds 1 Mo-molybdopterin (Mo-MPT) cofactor per subunit.</text>
</comment>
<evidence type="ECO:0000259" key="20">
    <source>
        <dbReference type="PROSITE" id="PS51387"/>
    </source>
</evidence>
<dbReference type="PANTHER" id="PTHR11908:SF132">
    <property type="entry name" value="ALDEHYDE OXIDASE 1-RELATED"/>
    <property type="match status" value="1"/>
</dbReference>
<dbReference type="Gene3D" id="1.10.150.120">
    <property type="entry name" value="[2Fe-2S]-binding domain"/>
    <property type="match status" value="1"/>
</dbReference>
<dbReference type="SUPFAM" id="SSF55447">
    <property type="entry name" value="CO dehydrogenase flavoprotein C-terminal domain-like"/>
    <property type="match status" value="1"/>
</dbReference>
<feature type="binding site" evidence="18">
    <location>
        <position position="84"/>
    </location>
    <ligand>
        <name>[2Fe-2S] cluster</name>
        <dbReference type="ChEBI" id="CHEBI:190135"/>
        <label>1</label>
    </ligand>
</feature>
<dbReference type="Pfam" id="PF20256">
    <property type="entry name" value="MoCoBD_2"/>
    <property type="match status" value="1"/>
</dbReference>
<feature type="domain" description="FAD-binding PCMH-type" evidence="20">
    <location>
        <begin position="219"/>
        <end position="401"/>
    </location>
</feature>
<feature type="binding site" evidence="18">
    <location>
        <position position="815"/>
    </location>
    <ligand>
        <name>Mo-molybdopterin</name>
        <dbReference type="ChEBI" id="CHEBI:71302"/>
    </ligand>
    <ligandPart>
        <name>Mo</name>
        <dbReference type="ChEBI" id="CHEBI:28685"/>
    </ligandPart>
</feature>
<sequence>MHLFTVSIFSPLSEVTFTINGMAYTAKTENLSLDTSLNTFIRNHAHLSGSKFMCLEGGCGACIVNVSGLHPVTKETKSWSANSCLLPVFACHGLDVKTVESLGNKRDGYHPIQERLAHMNGSQCGYCSPGMVMTMYSLMKSKQGAVSMEDVENALGGNICRCTGYRPILDAFKSLASVSEQELPDIEELKICPKMNTACSAKCPVAASLIEPGRPVHLVAGDDREWHKVYTLAEIFAIFSKIGTRPYMLLAGNTAHGVYRRSESLQVFIDISSVEELRNYFLRTGELIVGANVTLTEFIEILDKTAKKRPNFRYCGEIARHLRLIANPAVRNAGTIAGNLTLKNQYPQFPSDVYILLEAIGAKFIVADSLATYQAKTAQEYSQMDLTKKLLKVVSLPLTDSFNTIFRSYRVAPRAQNAHAYVNAAFLLRMASDKMTVKSAILCFGGINPKRPLSSGQQYYDTNKKNWPVTKYVPKLEGLAQTSGEAKYTNDVPPFPGELYAAFVVATQLNSTIGKIDPTEALKLPGVVAFYSAKHIPGVNNFMSDGMHFYFPDVEEIFCSGRVLFHGQPVGVIVAERFDQAVRAAKQVNIIYERVSDEPICPTIRAVLTHRSKDRIVSQPASSRTSPQVDVQVSKKLQGTLELAGQYHYTLEPQTCVCVPMENGMDVYAATQFIDLVQVAIAAALNVPENSLNLTVRRLGGGFGGKLTRSAHIACACALAAHLTRRPVRFIMTIEANMGTIGKRYSCVSNYQVEVDSKGKILKLANNFMQDYGCNLNENVVDDAKVVFGLSYNSSAWKVEGSSVLTDAPSNTWMRAPATTEGIAMVETIMEHIAWITGVDPMQVRLSNMPAGSKLVTLMPQFRKDVEFDKRKQAVDEFNAKNRWRKRGIAMVPMQFPLVAAFTLGIPLEKIAIKPSTSMTSPNAAMTGGSMTSEVVCYAIKKACEILNARLQPVKDELKAAPWEKITQTCYARDIDLSVLYQYKKSDLKPYSIWGLSCAEVEIDVLTGQIQLSRVDILEDTGESISPGIDVGQIEGAFVMGIGYWLTEVLVYDMSNGALLTNRSWNYKPPGAKDIPVDFRIRLIQTGDNPYGVLRSKATGEPALTMAIVVVFALRYALRSAQKDAGRPDDWIALGSASTPDQIFLKASNAYEQYKLK</sequence>
<dbReference type="PANTHER" id="PTHR11908">
    <property type="entry name" value="XANTHINE DEHYDROGENASE"/>
    <property type="match status" value="1"/>
</dbReference>
<evidence type="ECO:0000256" key="8">
    <source>
        <dbReference type="ARBA" id="ARBA00022723"/>
    </source>
</evidence>
<dbReference type="Proteomes" id="UP000075903">
    <property type="component" value="Unassembled WGS sequence"/>
</dbReference>
<dbReference type="Gene3D" id="3.30.465.10">
    <property type="match status" value="1"/>
</dbReference>
<dbReference type="GO" id="GO:0005777">
    <property type="term" value="C:peroxisome"/>
    <property type="evidence" value="ECO:0007669"/>
    <property type="project" value="UniProtKB-SubCell"/>
</dbReference>
<evidence type="ECO:0000256" key="2">
    <source>
        <dbReference type="ARBA" id="ARBA00004275"/>
    </source>
</evidence>
<keyword evidence="6" id="KW-0285">Flavoprotein</keyword>
<keyword evidence="22" id="KW-1185">Reference proteome</keyword>
<dbReference type="InterPro" id="IPR002888">
    <property type="entry name" value="2Fe-2S-bd"/>
</dbReference>
<name>A0A182V3I2_ANOME</name>
<dbReference type="Gene3D" id="3.10.20.30">
    <property type="match status" value="1"/>
</dbReference>
<evidence type="ECO:0000259" key="19">
    <source>
        <dbReference type="PROSITE" id="PS51085"/>
    </source>
</evidence>
<feature type="binding site" evidence="18">
    <location>
        <position position="62"/>
    </location>
    <ligand>
        <name>[2Fe-2S] cluster</name>
        <dbReference type="ChEBI" id="CHEBI:190135"/>
        <label>1</label>
    </ligand>
</feature>
<dbReference type="FunFam" id="3.10.20.30:FF:000012">
    <property type="entry name" value="Xanthine dehydrogenase/oxidase"/>
    <property type="match status" value="1"/>
</dbReference>
<feature type="binding site" evidence="18">
    <location>
        <position position="54"/>
    </location>
    <ligand>
        <name>[2Fe-2S] cluster</name>
        <dbReference type="ChEBI" id="CHEBI:190135"/>
        <label>1</label>
    </ligand>
</feature>
<protein>
    <recommendedName>
        <fullName evidence="23">FAD-binding PCMH-type domain-containing protein</fullName>
    </recommendedName>
</protein>
<dbReference type="InterPro" id="IPR036318">
    <property type="entry name" value="FAD-bd_PCMH-like_sf"/>
</dbReference>
<dbReference type="Gene3D" id="3.90.1170.50">
    <property type="entry name" value="Aldehyde oxidase/xanthine dehydrogenase, a/b hammerhead"/>
    <property type="match status" value="1"/>
</dbReference>
<keyword evidence="12 18" id="KW-0411">Iron-sulfur</keyword>
<dbReference type="SMART" id="SM01008">
    <property type="entry name" value="Ald_Xan_dh_C"/>
    <property type="match status" value="1"/>
</dbReference>
<comment type="cofactor">
    <cofactor evidence="18">
        <name>[2Fe-2S] cluster</name>
        <dbReference type="ChEBI" id="CHEBI:190135"/>
    </cofactor>
    <text evidence="18">Binds 2 [2Fe-2S] clusters.</text>
</comment>
<dbReference type="FunFam" id="3.30.365.10:FF:000001">
    <property type="entry name" value="Xanthine dehydrogenase oxidase"/>
    <property type="match status" value="1"/>
</dbReference>
<dbReference type="InterPro" id="IPR008274">
    <property type="entry name" value="AldOxase/xan_DH_MoCoBD1"/>
</dbReference>
<dbReference type="Pfam" id="PF01799">
    <property type="entry name" value="Fer2_2"/>
    <property type="match status" value="1"/>
</dbReference>
<dbReference type="PIRSF" id="PIRSF000127">
    <property type="entry name" value="Xanthine_DH"/>
    <property type="match status" value="1"/>
</dbReference>
<feature type="domain" description="2Fe-2S ferredoxin-type" evidence="19">
    <location>
        <begin position="13"/>
        <end position="102"/>
    </location>
</feature>
<dbReference type="VEuPathDB" id="VectorBase:AMEM008244"/>
<dbReference type="InterPro" id="IPR016208">
    <property type="entry name" value="Ald_Oxase/xanthine_DH-like"/>
</dbReference>
<keyword evidence="13" id="KW-0520">NAD</keyword>
<reference evidence="21" key="1">
    <citation type="submission" date="2020-05" db="UniProtKB">
        <authorList>
            <consortium name="EnsemblMetazoa"/>
        </authorList>
    </citation>
    <scope>IDENTIFICATION</scope>
    <source>
        <strain evidence="21">MAF</strain>
    </source>
</reference>
<dbReference type="SUPFAM" id="SSF54665">
    <property type="entry name" value="CO dehydrogenase molybdoprotein N-domain-like"/>
    <property type="match status" value="1"/>
</dbReference>
<evidence type="ECO:0000256" key="12">
    <source>
        <dbReference type="ARBA" id="ARBA00023014"/>
    </source>
</evidence>
<feature type="binding site" evidence="18">
    <location>
        <position position="127"/>
    </location>
    <ligand>
        <name>[2Fe-2S] cluster</name>
        <dbReference type="ChEBI" id="CHEBI:190135"/>
        <label>2</label>
    </ligand>
</feature>
<organism evidence="21 22">
    <name type="scientific">Anopheles merus</name>
    <name type="common">Mosquito</name>
    <dbReference type="NCBI Taxonomy" id="30066"/>
    <lineage>
        <taxon>Eukaryota</taxon>
        <taxon>Metazoa</taxon>
        <taxon>Ecdysozoa</taxon>
        <taxon>Arthropoda</taxon>
        <taxon>Hexapoda</taxon>
        <taxon>Insecta</taxon>
        <taxon>Pterygota</taxon>
        <taxon>Neoptera</taxon>
        <taxon>Endopterygota</taxon>
        <taxon>Diptera</taxon>
        <taxon>Nematocera</taxon>
        <taxon>Culicoidea</taxon>
        <taxon>Culicidae</taxon>
        <taxon>Anophelinae</taxon>
        <taxon>Anopheles</taxon>
    </lineage>
</organism>
<keyword evidence="7 18" id="KW-0001">2Fe-2S</keyword>
<keyword evidence="8 18" id="KW-0479">Metal-binding</keyword>
<keyword evidence="11 18" id="KW-0408">Iron</keyword>
<feature type="binding site" evidence="18">
    <location>
        <position position="672"/>
    </location>
    <ligand>
        <name>Mo-molybdopterin</name>
        <dbReference type="ChEBI" id="CHEBI:71302"/>
    </ligand>
    <ligandPart>
        <name>Mo</name>
        <dbReference type="ChEBI" id="CHEBI:28685"/>
    </ligandPart>
</feature>
<comment type="cofactor">
    <cofactor evidence="15">
        <name>[2Fe-2S] cluster</name>
        <dbReference type="ChEBI" id="CHEBI:190135"/>
    </cofactor>
</comment>
<evidence type="ECO:0000256" key="6">
    <source>
        <dbReference type="ARBA" id="ARBA00022630"/>
    </source>
</evidence>
<evidence type="ECO:0000256" key="16">
    <source>
        <dbReference type="PIRSR" id="PIRSR000127-1"/>
    </source>
</evidence>
<feature type="binding site" evidence="18">
    <location>
        <position position="703"/>
    </location>
    <ligand>
        <name>Mo-molybdopterin</name>
        <dbReference type="ChEBI" id="CHEBI:71302"/>
    </ligand>
    <ligandPart>
        <name>Mo</name>
        <dbReference type="ChEBI" id="CHEBI:28685"/>
    </ligandPart>
</feature>
<dbReference type="Pfam" id="PF03450">
    <property type="entry name" value="CO_deh_flav_C"/>
    <property type="match status" value="1"/>
</dbReference>
<dbReference type="FunFam" id="3.30.465.10:FF:000013">
    <property type="entry name" value="Aldehyde oxidase"/>
    <property type="match status" value="1"/>
</dbReference>
<dbReference type="InterPro" id="IPR046867">
    <property type="entry name" value="AldOxase/xan_DH_MoCoBD2"/>
</dbReference>
<evidence type="ECO:0008006" key="23">
    <source>
        <dbReference type="Google" id="ProtNLM"/>
    </source>
</evidence>
<evidence type="ECO:0000256" key="9">
    <source>
        <dbReference type="ARBA" id="ARBA00022827"/>
    </source>
</evidence>
<dbReference type="InterPro" id="IPR001041">
    <property type="entry name" value="2Fe-2S_ferredoxin-type"/>
</dbReference>
<feature type="active site" description="Proton acceptor" evidence="16">
    <location>
        <position position="1101"/>
    </location>
</feature>
<dbReference type="Pfam" id="PF02738">
    <property type="entry name" value="MoCoBD_1"/>
    <property type="match status" value="1"/>
</dbReference>
<dbReference type="VEuPathDB" id="VectorBase:AMEM21_015341"/>
<feature type="binding site" evidence="17">
    <location>
        <position position="410"/>
    </location>
    <ligand>
        <name>FAD</name>
        <dbReference type="ChEBI" id="CHEBI:57692"/>
    </ligand>
</feature>
<dbReference type="InterPro" id="IPR036884">
    <property type="entry name" value="2Fe-2S-bd_dom_sf"/>
</dbReference>
<dbReference type="GO" id="GO:0071949">
    <property type="term" value="F:FAD binding"/>
    <property type="evidence" value="ECO:0007669"/>
    <property type="project" value="InterPro"/>
</dbReference>
<dbReference type="Pfam" id="PF00941">
    <property type="entry name" value="FAD_binding_5"/>
    <property type="match status" value="1"/>
</dbReference>
<keyword evidence="10" id="KW-0560">Oxidoreductase</keyword>
<evidence type="ECO:0000256" key="1">
    <source>
        <dbReference type="ARBA" id="ARBA00001974"/>
    </source>
</evidence>
<dbReference type="InterPro" id="IPR012675">
    <property type="entry name" value="Beta-grasp_dom_sf"/>
</dbReference>
<feature type="binding site" evidence="18">
    <location>
        <position position="929"/>
    </location>
    <ligand>
        <name>Mo-molybdopterin</name>
        <dbReference type="ChEBI" id="CHEBI:71302"/>
    </ligand>
    <ligandPart>
        <name>Mo</name>
        <dbReference type="ChEBI" id="CHEBI:28685"/>
    </ligandPart>
</feature>
<evidence type="ECO:0000256" key="14">
    <source>
        <dbReference type="ARBA" id="ARBA00023140"/>
    </source>
</evidence>
<dbReference type="AlphaFoldDB" id="A0A182V3I2"/>
<evidence type="ECO:0000256" key="3">
    <source>
        <dbReference type="ARBA" id="ARBA00006849"/>
    </source>
</evidence>
<dbReference type="InterPro" id="IPR016166">
    <property type="entry name" value="FAD-bd_PCMH"/>
</dbReference>
<feature type="binding site" evidence="18">
    <location>
        <position position="162"/>
    </location>
    <ligand>
        <name>[2Fe-2S] cluster</name>
        <dbReference type="ChEBI" id="CHEBI:190135"/>
        <label>2</label>
    </ligand>
</feature>
<dbReference type="VEuPathDB" id="VectorBase:AMEM21_000053"/>
<dbReference type="PROSITE" id="PS51387">
    <property type="entry name" value="FAD_PCMH"/>
    <property type="match status" value="1"/>
</dbReference>
<evidence type="ECO:0000256" key="17">
    <source>
        <dbReference type="PIRSR" id="PIRSR000127-2"/>
    </source>
</evidence>
<dbReference type="STRING" id="30066.A0A182V3I2"/>
<feature type="binding site" evidence="18">
    <location>
        <position position="59"/>
    </location>
    <ligand>
        <name>[2Fe-2S] cluster</name>
        <dbReference type="ChEBI" id="CHEBI:190135"/>
        <label>1</label>
    </ligand>
</feature>
<dbReference type="SUPFAM" id="SSF56176">
    <property type="entry name" value="FAD-binding/transporter-associated domain-like"/>
    <property type="match status" value="1"/>
</dbReference>
<evidence type="ECO:0000256" key="18">
    <source>
        <dbReference type="PIRSR" id="PIRSR000127-3"/>
    </source>
</evidence>
<evidence type="ECO:0000256" key="4">
    <source>
        <dbReference type="ARBA" id="ARBA00011738"/>
    </source>
</evidence>
<dbReference type="InterPro" id="IPR036010">
    <property type="entry name" value="2Fe-2S_ferredoxin-like_sf"/>
</dbReference>
<dbReference type="InterPro" id="IPR016169">
    <property type="entry name" value="FAD-bd_PCMH_sub2"/>
</dbReference>
<dbReference type="Gene3D" id="3.30.390.50">
    <property type="entry name" value="CO dehydrogenase flavoprotein, C-terminal domain"/>
    <property type="match status" value="1"/>
</dbReference>
<dbReference type="InterPro" id="IPR000674">
    <property type="entry name" value="Ald_Oxase/Xan_DH_a/b"/>
</dbReference>
<evidence type="ECO:0000256" key="10">
    <source>
        <dbReference type="ARBA" id="ARBA00023002"/>
    </source>
</evidence>
<keyword evidence="5 18" id="KW-0500">Molybdenum</keyword>
<feature type="binding site" evidence="18">
    <location>
        <position position="124"/>
    </location>
    <ligand>
        <name>[2Fe-2S] cluster</name>
        <dbReference type="ChEBI" id="CHEBI:190135"/>
        <label>2</label>
    </ligand>
</feature>
<evidence type="ECO:0000313" key="21">
    <source>
        <dbReference type="EnsemblMetazoa" id="AMEM008244-PA"/>
    </source>
</evidence>
<feature type="binding site" evidence="17">
    <location>
        <position position="391"/>
    </location>
    <ligand>
        <name>FAD</name>
        <dbReference type="ChEBI" id="CHEBI:57692"/>
    </ligand>
</feature>
<dbReference type="FunFam" id="3.30.365.10:FF:000019">
    <property type="entry name" value="indole-3-acetaldehyde oxidase"/>
    <property type="match status" value="1"/>
</dbReference>